<organism evidence="2 3">
    <name type="scientific">Halorubrum ezzemoulense</name>
    <name type="common">Halorubrum chaoviator</name>
    <dbReference type="NCBI Taxonomy" id="337243"/>
    <lineage>
        <taxon>Archaea</taxon>
        <taxon>Methanobacteriati</taxon>
        <taxon>Methanobacteriota</taxon>
        <taxon>Stenosarchaea group</taxon>
        <taxon>Halobacteria</taxon>
        <taxon>Halobacteriales</taxon>
        <taxon>Haloferacaceae</taxon>
        <taxon>Halorubrum</taxon>
    </lineage>
</organism>
<evidence type="ECO:0000313" key="2">
    <source>
        <dbReference type="EMBL" id="MDB2294174.1"/>
    </source>
</evidence>
<proteinExistence type="predicted"/>
<feature type="region of interest" description="Disordered" evidence="1">
    <location>
        <begin position="145"/>
        <end position="203"/>
    </location>
</feature>
<name>A0ABT4Z7L6_HALEZ</name>
<evidence type="ECO:0000313" key="3">
    <source>
        <dbReference type="Proteomes" id="UP001210528"/>
    </source>
</evidence>
<sequence length="203" mass="21531">MERRKFVIGLGSLAAGGAAATGTGAFTTAEASRTVTVETANDRNAEIAMIPGDGSDITLNEEGEIELDLTQHGVNVNSTYSWGDPEDPSSDPAFSFQNNDSQNYDFFLEFIGSNTGWVTAGKEQSKIIFTVSGDRVNGSMTYPPQYQGASNESSLPDVQIDETSGEQFRSSDTVDVAVTVDTTGADASTEDDLSGSLRLETET</sequence>
<dbReference type="RefSeq" id="WP_271941529.1">
    <property type="nucleotide sequence ID" value="NZ_JAQLTY010000001.1"/>
</dbReference>
<dbReference type="Proteomes" id="UP001210528">
    <property type="component" value="Unassembled WGS sequence"/>
</dbReference>
<feature type="compositionally biased region" description="Low complexity" evidence="1">
    <location>
        <begin position="170"/>
        <end position="187"/>
    </location>
</feature>
<dbReference type="EMBL" id="JAQLUK010000061">
    <property type="protein sequence ID" value="MDB2294174.1"/>
    <property type="molecule type" value="Genomic_DNA"/>
</dbReference>
<gene>
    <name evidence="2" type="ORF">PM085_18295</name>
</gene>
<feature type="compositionally biased region" description="Polar residues" evidence="1">
    <location>
        <begin position="145"/>
        <end position="158"/>
    </location>
</feature>
<accession>A0ABT4Z7L6</accession>
<evidence type="ECO:0000256" key="1">
    <source>
        <dbReference type="SAM" id="MobiDB-lite"/>
    </source>
</evidence>
<keyword evidence="3" id="KW-1185">Reference proteome</keyword>
<protein>
    <recommendedName>
        <fullName evidence="4">DUF1102 domain-containing protein</fullName>
    </recommendedName>
</protein>
<reference evidence="2 3" key="1">
    <citation type="submission" date="2023-01" db="EMBL/GenBank/DDBJ databases">
        <title>Halorubrum ezzemoulense from Santa Pola, Spain.</title>
        <authorList>
            <person name="Feng Y."/>
            <person name="Louyakis A.S."/>
            <person name="Gogarten J.P."/>
        </authorList>
    </citation>
    <scope>NUCLEOTIDE SEQUENCE [LARGE SCALE GENOMIC DNA]</scope>
    <source>
        <strain evidence="2 3">AMM015</strain>
    </source>
</reference>
<evidence type="ECO:0008006" key="4">
    <source>
        <dbReference type="Google" id="ProtNLM"/>
    </source>
</evidence>
<comment type="caution">
    <text evidence="2">The sequence shown here is derived from an EMBL/GenBank/DDBJ whole genome shotgun (WGS) entry which is preliminary data.</text>
</comment>